<gene>
    <name evidence="2" type="ORF">QIS74_02639</name>
</gene>
<feature type="region of interest" description="Disordered" evidence="1">
    <location>
        <begin position="1"/>
        <end position="20"/>
    </location>
</feature>
<dbReference type="EMBL" id="JASAOK010000012">
    <property type="protein sequence ID" value="KAK6224312.1"/>
    <property type="molecule type" value="Genomic_DNA"/>
</dbReference>
<dbReference type="Proteomes" id="UP001327957">
    <property type="component" value="Unassembled WGS sequence"/>
</dbReference>
<proteinExistence type="predicted"/>
<dbReference type="AlphaFoldDB" id="A0AAV9TLW4"/>
<reference evidence="2 3" key="1">
    <citation type="submission" date="2023-04" db="EMBL/GenBank/DDBJ databases">
        <title>Colletotrichum tabacum stain YC1 causing leaf anthracnose on Nicotiana tabacum(L.) cv.</title>
        <authorList>
            <person name="Ji Z."/>
            <person name="Wang M."/>
            <person name="Zhang J."/>
            <person name="Wang N."/>
            <person name="Zhou Z."/>
        </authorList>
    </citation>
    <scope>NUCLEOTIDE SEQUENCE [LARGE SCALE GENOMIC DNA]</scope>
    <source>
        <strain evidence="2 3">YC1</strain>
    </source>
</reference>
<organism evidence="2 3">
    <name type="scientific">Colletotrichum tabaci</name>
    <dbReference type="NCBI Taxonomy" id="1209068"/>
    <lineage>
        <taxon>Eukaryota</taxon>
        <taxon>Fungi</taxon>
        <taxon>Dikarya</taxon>
        <taxon>Ascomycota</taxon>
        <taxon>Pezizomycotina</taxon>
        <taxon>Sordariomycetes</taxon>
        <taxon>Hypocreomycetidae</taxon>
        <taxon>Glomerellales</taxon>
        <taxon>Glomerellaceae</taxon>
        <taxon>Colletotrichum</taxon>
        <taxon>Colletotrichum destructivum species complex</taxon>
    </lineage>
</organism>
<evidence type="ECO:0000256" key="1">
    <source>
        <dbReference type="SAM" id="MobiDB-lite"/>
    </source>
</evidence>
<sequence>MPTTPVLGPDGGSEAPNTPKPTLGQLVSAYSILPTLAAWLSTVDLFHLALANRAFHSHILGSPNVFAVLRRRCLCDGRGLALRQAYKPPYRKLKQTGGPSNNQSWYPDEEIEVRVFNAKCDEAGALPCLRCGINVCEECRYYPRASPVESDRRPHLREWGSHVFKNILCLCDGCDARTEAEVAGQFLNELCDCDSYRRWICTRCRRQEDVDYYEYKEKRMLMEWDLDNSWDSEVPYPPSKMMQDHAFDCVIWCKCGAVVPEDQRPRCIWCKRRHLPEDQWTREYEEVGMWLPFFEEDPNYPNWVTGMNEYPSPYPRLGYSRPGDDVDSS</sequence>
<accession>A0AAV9TLW4</accession>
<name>A0AAV9TLW4_9PEZI</name>
<evidence type="ECO:0000313" key="2">
    <source>
        <dbReference type="EMBL" id="KAK6224312.1"/>
    </source>
</evidence>
<comment type="caution">
    <text evidence="2">The sequence shown here is derived from an EMBL/GenBank/DDBJ whole genome shotgun (WGS) entry which is preliminary data.</text>
</comment>
<keyword evidence="3" id="KW-1185">Reference proteome</keyword>
<protein>
    <submittedName>
        <fullName evidence="2">Uncharacterized protein</fullName>
    </submittedName>
</protein>
<evidence type="ECO:0000313" key="3">
    <source>
        <dbReference type="Proteomes" id="UP001327957"/>
    </source>
</evidence>